<comment type="function">
    <text evidence="5">Responsible for synthesis of pseudouridine from uracil.</text>
</comment>
<evidence type="ECO:0000259" key="6">
    <source>
        <dbReference type="Pfam" id="PF00849"/>
    </source>
</evidence>
<dbReference type="InterPro" id="IPR006145">
    <property type="entry name" value="PsdUridine_synth_RsuA/RluA"/>
</dbReference>
<organism evidence="7 8">
    <name type="scientific">Vagococcus humatus</name>
    <dbReference type="NCBI Taxonomy" id="1889241"/>
    <lineage>
        <taxon>Bacteria</taxon>
        <taxon>Bacillati</taxon>
        <taxon>Bacillota</taxon>
        <taxon>Bacilli</taxon>
        <taxon>Lactobacillales</taxon>
        <taxon>Enterococcaceae</taxon>
        <taxon>Vagococcus</taxon>
    </lineage>
</organism>
<dbReference type="GO" id="GO:0003723">
    <property type="term" value="F:RNA binding"/>
    <property type="evidence" value="ECO:0007669"/>
    <property type="project" value="InterPro"/>
</dbReference>
<dbReference type="GO" id="GO:0009982">
    <property type="term" value="F:pseudouridine synthase activity"/>
    <property type="evidence" value="ECO:0007669"/>
    <property type="project" value="InterPro"/>
</dbReference>
<dbReference type="InterPro" id="IPR006224">
    <property type="entry name" value="PsdUridine_synth_RluA-like_CS"/>
</dbReference>
<feature type="domain" description="Pseudouridine synthase RsuA/RluA-like" evidence="6">
    <location>
        <begin position="89"/>
        <end position="239"/>
    </location>
</feature>
<dbReference type="Gene3D" id="3.30.2350.10">
    <property type="entry name" value="Pseudouridine synthase"/>
    <property type="match status" value="1"/>
</dbReference>
<evidence type="ECO:0000256" key="3">
    <source>
        <dbReference type="ARBA" id="ARBA00023235"/>
    </source>
</evidence>
<dbReference type="AlphaFoldDB" id="A0A429Z9I0"/>
<protein>
    <recommendedName>
        <fullName evidence="5">Pseudouridine synthase</fullName>
        <ecNumber evidence="5">5.4.99.-</ecNumber>
    </recommendedName>
</protein>
<dbReference type="InterPro" id="IPR006225">
    <property type="entry name" value="PsdUridine_synth_RluC/D"/>
</dbReference>
<dbReference type="Pfam" id="PF00849">
    <property type="entry name" value="PseudoU_synth_2"/>
    <property type="match status" value="1"/>
</dbReference>
<evidence type="ECO:0000256" key="4">
    <source>
        <dbReference type="PIRSR" id="PIRSR606225-1"/>
    </source>
</evidence>
<feature type="active site" evidence="4">
    <location>
        <position position="134"/>
    </location>
</feature>
<evidence type="ECO:0000256" key="5">
    <source>
        <dbReference type="RuleBase" id="RU362028"/>
    </source>
</evidence>
<evidence type="ECO:0000256" key="2">
    <source>
        <dbReference type="ARBA" id="ARBA00010876"/>
    </source>
</evidence>
<dbReference type="SUPFAM" id="SSF55120">
    <property type="entry name" value="Pseudouridine synthase"/>
    <property type="match status" value="1"/>
</dbReference>
<dbReference type="EMBL" id="PXZH01000001">
    <property type="protein sequence ID" value="RST90350.1"/>
    <property type="molecule type" value="Genomic_DNA"/>
</dbReference>
<comment type="caution">
    <text evidence="7">The sequence shown here is derived from an EMBL/GenBank/DDBJ whole genome shotgun (WGS) entry which is preliminary data.</text>
</comment>
<comment type="catalytic activity">
    <reaction evidence="1 5">
        <text>a uridine in RNA = a pseudouridine in RNA</text>
        <dbReference type="Rhea" id="RHEA:48348"/>
        <dbReference type="Rhea" id="RHEA-COMP:12068"/>
        <dbReference type="Rhea" id="RHEA-COMP:12069"/>
        <dbReference type="ChEBI" id="CHEBI:65314"/>
        <dbReference type="ChEBI" id="CHEBI:65315"/>
    </reaction>
</comment>
<sequence>MEYTITLPENFKTCDIKTLLEKEWLVPRKVRHFLRMRKNIQVNGETKMFHELVYPLDQLTLTFEDSDYQLPTIQLGKAKLITPLYEDEHFIIVNKPYGMKTHPNQPDETNTLLNHLAAYLAPKKQNPYVVHRLDKETSGAILFAKNPFILPILGRLLEQKEIKRTYQAIVKGSFSSSQLTIEKKIGRHRQDRRKRVVDERHGQVAITHVTVMEQLAHTSHVECQLDTGRTHQIRVHLASLGHPVLGDPLYHPQPSQGADRLMLHAKSLELIHPFTQQRIYVEAQPLLW</sequence>
<dbReference type="GO" id="GO:0140098">
    <property type="term" value="F:catalytic activity, acting on RNA"/>
    <property type="evidence" value="ECO:0007669"/>
    <property type="project" value="UniProtKB-ARBA"/>
</dbReference>
<dbReference type="RefSeq" id="WP_125942963.1">
    <property type="nucleotide sequence ID" value="NZ_PXZH01000001.1"/>
</dbReference>
<dbReference type="InterPro" id="IPR050188">
    <property type="entry name" value="RluA_PseudoU_synthase"/>
</dbReference>
<accession>A0A429Z9I0</accession>
<evidence type="ECO:0000256" key="1">
    <source>
        <dbReference type="ARBA" id="ARBA00000073"/>
    </source>
</evidence>
<dbReference type="InterPro" id="IPR020103">
    <property type="entry name" value="PsdUridine_synth_cat_dom_sf"/>
</dbReference>
<dbReference type="PANTHER" id="PTHR21600">
    <property type="entry name" value="MITOCHONDRIAL RNA PSEUDOURIDINE SYNTHASE"/>
    <property type="match status" value="1"/>
</dbReference>
<name>A0A429Z9I0_9ENTE</name>
<evidence type="ECO:0000313" key="7">
    <source>
        <dbReference type="EMBL" id="RST90350.1"/>
    </source>
</evidence>
<evidence type="ECO:0000313" key="8">
    <source>
        <dbReference type="Proteomes" id="UP000277864"/>
    </source>
</evidence>
<dbReference type="EC" id="5.4.99.-" evidence="5"/>
<dbReference type="PROSITE" id="PS01129">
    <property type="entry name" value="PSI_RLU"/>
    <property type="match status" value="1"/>
</dbReference>
<proteinExistence type="inferred from homology"/>
<comment type="similarity">
    <text evidence="2 5">Belongs to the pseudouridine synthase RluA family.</text>
</comment>
<dbReference type="NCBIfam" id="TIGR00005">
    <property type="entry name" value="rluA_subfam"/>
    <property type="match status" value="1"/>
</dbReference>
<dbReference type="Proteomes" id="UP000277864">
    <property type="component" value="Unassembled WGS sequence"/>
</dbReference>
<gene>
    <name evidence="7" type="ORF">C7P63_04560</name>
</gene>
<dbReference type="GO" id="GO:0000455">
    <property type="term" value="P:enzyme-directed rRNA pseudouridine synthesis"/>
    <property type="evidence" value="ECO:0007669"/>
    <property type="project" value="TreeGrafter"/>
</dbReference>
<dbReference type="PANTHER" id="PTHR21600:SF44">
    <property type="entry name" value="RIBOSOMAL LARGE SUBUNIT PSEUDOURIDINE SYNTHASE D"/>
    <property type="match status" value="1"/>
</dbReference>
<reference evidence="7 8" key="1">
    <citation type="submission" date="2018-03" db="EMBL/GenBank/DDBJ databases">
        <authorList>
            <person name="Gulvik C.A."/>
        </authorList>
    </citation>
    <scope>NUCLEOTIDE SEQUENCE [LARGE SCALE GENOMIC DNA]</scope>
    <source>
        <strain evidence="7 8">JCM 31581</strain>
    </source>
</reference>
<dbReference type="CDD" id="cd02869">
    <property type="entry name" value="PseudoU_synth_RluA_like"/>
    <property type="match status" value="1"/>
</dbReference>
<dbReference type="OrthoDB" id="9773999at2"/>
<keyword evidence="8" id="KW-1185">Reference proteome</keyword>
<keyword evidence="3 5" id="KW-0413">Isomerase</keyword>